<evidence type="ECO:0000256" key="8">
    <source>
        <dbReference type="ARBA" id="ARBA00051245"/>
    </source>
</evidence>
<reference evidence="15 16" key="1">
    <citation type="journal article" date="2008" name="Nature">
        <title>The genome of the choanoflagellate Monosiga brevicollis and the origin of metazoans.</title>
        <authorList>
            <consortium name="JGI Sequencing"/>
            <person name="King N."/>
            <person name="Westbrook M.J."/>
            <person name="Young S.L."/>
            <person name="Kuo A."/>
            <person name="Abedin M."/>
            <person name="Chapman J."/>
            <person name="Fairclough S."/>
            <person name="Hellsten U."/>
            <person name="Isogai Y."/>
            <person name="Letunic I."/>
            <person name="Marr M."/>
            <person name="Pincus D."/>
            <person name="Putnam N."/>
            <person name="Rokas A."/>
            <person name="Wright K.J."/>
            <person name="Zuzow R."/>
            <person name="Dirks W."/>
            <person name="Good M."/>
            <person name="Goodstein D."/>
            <person name="Lemons D."/>
            <person name="Li W."/>
            <person name="Lyons J.B."/>
            <person name="Morris A."/>
            <person name="Nichols S."/>
            <person name="Richter D.J."/>
            <person name="Salamov A."/>
            <person name="Bork P."/>
            <person name="Lim W.A."/>
            <person name="Manning G."/>
            <person name="Miller W.T."/>
            <person name="McGinnis W."/>
            <person name="Shapiro H."/>
            <person name="Tjian R."/>
            <person name="Grigoriev I.V."/>
            <person name="Rokhsar D."/>
        </authorList>
    </citation>
    <scope>NUCLEOTIDE SEQUENCE [LARGE SCALE GENOMIC DNA]</scope>
    <source>
        <strain evidence="16">MX1 / ATCC 50154</strain>
    </source>
</reference>
<dbReference type="SMART" id="SM00219">
    <property type="entry name" value="TyrKc"/>
    <property type="match status" value="1"/>
</dbReference>
<evidence type="ECO:0000259" key="13">
    <source>
        <dbReference type="PROSITE" id="PS50002"/>
    </source>
</evidence>
<evidence type="ECO:0000256" key="6">
    <source>
        <dbReference type="ARBA" id="ARBA00022840"/>
    </source>
</evidence>
<evidence type="ECO:0000313" key="16">
    <source>
        <dbReference type="Proteomes" id="UP000001357"/>
    </source>
</evidence>
<dbReference type="PRINTS" id="PR00452">
    <property type="entry name" value="SH3DOMAIN"/>
</dbReference>
<gene>
    <name evidence="15" type="primary">MbCsk</name>
    <name evidence="15" type="ORF">MONBRDRAFT_33686</name>
</gene>
<evidence type="ECO:0000256" key="10">
    <source>
        <dbReference type="PROSITE-ProRule" id="PRU00192"/>
    </source>
</evidence>
<dbReference type="PRINTS" id="PR00678">
    <property type="entry name" value="PI3KINASEP85"/>
</dbReference>
<dbReference type="GeneID" id="5893836"/>
<evidence type="ECO:0000256" key="3">
    <source>
        <dbReference type="ARBA" id="ARBA00022679"/>
    </source>
</evidence>
<dbReference type="InterPro" id="IPR000980">
    <property type="entry name" value="SH2"/>
</dbReference>
<evidence type="ECO:0000256" key="7">
    <source>
        <dbReference type="ARBA" id="ARBA00023137"/>
    </source>
</evidence>
<dbReference type="PROSITE" id="PS50011">
    <property type="entry name" value="PROTEIN_KINASE_DOM"/>
    <property type="match status" value="1"/>
</dbReference>
<dbReference type="PROSITE" id="PS00107">
    <property type="entry name" value="PROTEIN_KINASE_ATP"/>
    <property type="match status" value="1"/>
</dbReference>
<evidence type="ECO:0000256" key="4">
    <source>
        <dbReference type="ARBA" id="ARBA00022741"/>
    </source>
</evidence>
<dbReference type="eggNOG" id="KOG0197">
    <property type="taxonomic scope" value="Eukaryota"/>
</dbReference>
<dbReference type="GO" id="GO:0005524">
    <property type="term" value="F:ATP binding"/>
    <property type="evidence" value="ECO:0007669"/>
    <property type="project" value="UniProtKB-UniRule"/>
</dbReference>
<dbReference type="InterPro" id="IPR050198">
    <property type="entry name" value="Non-receptor_tyrosine_kinases"/>
</dbReference>
<comment type="catalytic activity">
    <reaction evidence="8">
        <text>L-tyrosyl-[protein] + ATP = O-phospho-L-tyrosyl-[protein] + ADP + H(+)</text>
        <dbReference type="Rhea" id="RHEA:10596"/>
        <dbReference type="Rhea" id="RHEA-COMP:10136"/>
        <dbReference type="Rhea" id="RHEA-COMP:20101"/>
        <dbReference type="ChEBI" id="CHEBI:15378"/>
        <dbReference type="ChEBI" id="CHEBI:30616"/>
        <dbReference type="ChEBI" id="CHEBI:46858"/>
        <dbReference type="ChEBI" id="CHEBI:61978"/>
        <dbReference type="ChEBI" id="CHEBI:456216"/>
        <dbReference type="EC" id="2.7.10.2"/>
    </reaction>
</comment>
<keyword evidence="9" id="KW-0727">SH2 domain</keyword>
<dbReference type="RefSeq" id="XP_001748517.1">
    <property type="nucleotide sequence ID" value="XM_001748465.1"/>
</dbReference>
<dbReference type="FunFam" id="1.10.510.10:FF:000554">
    <property type="entry name" value="Predicted protein"/>
    <property type="match status" value="1"/>
</dbReference>
<dbReference type="AlphaFoldDB" id="A9V6V0"/>
<dbReference type="FunCoup" id="A9V6V0">
    <property type="interactions" value="902"/>
</dbReference>
<dbReference type="InParanoid" id="A9V6V0"/>
<dbReference type="PROSITE" id="PS00109">
    <property type="entry name" value="PROTEIN_KINASE_TYR"/>
    <property type="match status" value="1"/>
</dbReference>
<feature type="domain" description="SH3" evidence="13">
    <location>
        <begin position="4"/>
        <end position="65"/>
    </location>
</feature>
<dbReference type="Gene3D" id="2.30.30.40">
    <property type="entry name" value="SH3 Domains"/>
    <property type="match status" value="1"/>
</dbReference>
<dbReference type="InterPro" id="IPR036028">
    <property type="entry name" value="SH3-like_dom_sf"/>
</dbReference>
<dbReference type="InterPro" id="IPR001452">
    <property type="entry name" value="SH3_domain"/>
</dbReference>
<dbReference type="PROSITE" id="PS50002">
    <property type="entry name" value="SH3"/>
    <property type="match status" value="1"/>
</dbReference>
<name>A9V6V0_MONBE</name>
<dbReference type="KEGG" id="mbr:MONBRDRAFT_33686"/>
<dbReference type="Proteomes" id="UP000001357">
    <property type="component" value="Unassembled WGS sequence"/>
</dbReference>
<dbReference type="Pfam" id="PF00018">
    <property type="entry name" value="SH3_1"/>
    <property type="match status" value="1"/>
</dbReference>
<keyword evidence="6 11" id="KW-0067">ATP-binding</keyword>
<dbReference type="PROSITE" id="PS50001">
    <property type="entry name" value="SH2"/>
    <property type="match status" value="1"/>
</dbReference>
<keyword evidence="3" id="KW-0808">Transferase</keyword>
<dbReference type="InterPro" id="IPR036860">
    <property type="entry name" value="SH2_dom_sf"/>
</dbReference>
<dbReference type="PANTHER" id="PTHR24418">
    <property type="entry name" value="TYROSINE-PROTEIN KINASE"/>
    <property type="match status" value="1"/>
</dbReference>
<dbReference type="GO" id="GO:0004715">
    <property type="term" value="F:non-membrane spanning protein tyrosine kinase activity"/>
    <property type="evidence" value="ECO:0007669"/>
    <property type="project" value="UniProtKB-EC"/>
</dbReference>
<protein>
    <recommendedName>
        <fullName evidence="1">non-specific protein-tyrosine kinase</fullName>
        <ecNumber evidence="1">2.7.10.2</ecNumber>
    </recommendedName>
</protein>
<keyword evidence="16" id="KW-1185">Reference proteome</keyword>
<keyword evidence="7" id="KW-0829">Tyrosine-protein kinase</keyword>
<dbReference type="GO" id="GO:0004713">
    <property type="term" value="F:protein tyrosine kinase activity"/>
    <property type="evidence" value="ECO:0000318"/>
    <property type="project" value="GO_Central"/>
</dbReference>
<dbReference type="InterPro" id="IPR008266">
    <property type="entry name" value="Tyr_kinase_AS"/>
</dbReference>
<keyword evidence="2 10" id="KW-0728">SH3 domain</keyword>
<evidence type="ECO:0000256" key="5">
    <source>
        <dbReference type="ARBA" id="ARBA00022777"/>
    </source>
</evidence>
<proteinExistence type="predicted"/>
<dbReference type="Gene3D" id="1.10.510.10">
    <property type="entry name" value="Transferase(Phosphotransferase) domain 1"/>
    <property type="match status" value="1"/>
</dbReference>
<dbReference type="InterPro" id="IPR011009">
    <property type="entry name" value="Kinase-like_dom_sf"/>
</dbReference>
<dbReference type="InterPro" id="IPR001245">
    <property type="entry name" value="Ser-Thr/Tyr_kinase_cat_dom"/>
</dbReference>
<dbReference type="Pfam" id="PF07714">
    <property type="entry name" value="PK_Tyr_Ser-Thr"/>
    <property type="match status" value="1"/>
</dbReference>
<evidence type="ECO:0000256" key="2">
    <source>
        <dbReference type="ARBA" id="ARBA00022443"/>
    </source>
</evidence>
<dbReference type="SUPFAM" id="SSF55550">
    <property type="entry name" value="SH2 domain"/>
    <property type="match status" value="1"/>
</dbReference>
<keyword evidence="5" id="KW-0418">Kinase</keyword>
<evidence type="ECO:0000259" key="14">
    <source>
        <dbReference type="PROSITE" id="PS50011"/>
    </source>
</evidence>
<evidence type="ECO:0000256" key="11">
    <source>
        <dbReference type="PROSITE-ProRule" id="PRU10141"/>
    </source>
</evidence>
<dbReference type="EC" id="2.7.10.2" evidence="1"/>
<keyword evidence="4 11" id="KW-0547">Nucleotide-binding</keyword>
<dbReference type="InterPro" id="IPR020635">
    <property type="entry name" value="Tyr_kinase_cat_dom"/>
</dbReference>
<dbReference type="PRINTS" id="PR00401">
    <property type="entry name" value="SH2DOMAIN"/>
</dbReference>
<organism evidence="15 16">
    <name type="scientific">Monosiga brevicollis</name>
    <name type="common">Choanoflagellate</name>
    <dbReference type="NCBI Taxonomy" id="81824"/>
    <lineage>
        <taxon>Eukaryota</taxon>
        <taxon>Choanoflagellata</taxon>
        <taxon>Craspedida</taxon>
        <taxon>Salpingoecidae</taxon>
        <taxon>Monosiga</taxon>
    </lineage>
</organism>
<evidence type="ECO:0000259" key="12">
    <source>
        <dbReference type="PROSITE" id="PS50001"/>
    </source>
</evidence>
<dbReference type="STRING" id="81824.A9V6V0"/>
<feature type="domain" description="SH2" evidence="12">
    <location>
        <begin position="81"/>
        <end position="170"/>
    </location>
</feature>
<dbReference type="GO" id="GO:0005886">
    <property type="term" value="C:plasma membrane"/>
    <property type="evidence" value="ECO:0000318"/>
    <property type="project" value="GO_Central"/>
</dbReference>
<accession>A9V6V0</accession>
<sequence>MAAQPGTNVVALFDFAGESSEDLPFKRNEPLTIVKVASDSNWWLARNSKGKTGMIPANYVRPVGASDANQPADDAQGPMPWFHGKINRTVAEELIAGKPVGTFLVRESTNFPGDYTLTVVGTEAVDHYHIQSKGGKITIDDEVSFGSLDELISHYTQDADGLSTQLIRPLVRAADGTRVDEASIAQHVIEPKDLIKGAKLGSGQFGDVFEGTYCGQRVAIKTLKNYEQSLRDEFLAEASVMTKLKHPNLVKLEGVVTEGKEIMLVTEYMAKGNLLDFLRSRGRSVVKKDLLFKFTQDICEGMAFLEKQNVVHRDLAARNVLISEEDVAKVADFGLAKRSDWGDIDSGKLPIKWTAPEVLKHKVSTSKSDVWSFGITMWEIYSYGRSPYPRMSQKDVVDALPKGYRMERPDDCPETLYTAVMRACWEMDPLSRPTFNRLKRTLAKFKGS</sequence>
<evidence type="ECO:0000313" key="15">
    <source>
        <dbReference type="EMBL" id="EDQ86681.1"/>
    </source>
</evidence>
<feature type="domain" description="Protein kinase" evidence="14">
    <location>
        <begin position="194"/>
        <end position="445"/>
    </location>
</feature>
<dbReference type="Pfam" id="PF00017">
    <property type="entry name" value="SH2"/>
    <property type="match status" value="1"/>
</dbReference>
<dbReference type="InterPro" id="IPR000719">
    <property type="entry name" value="Prot_kinase_dom"/>
</dbReference>
<dbReference type="EMBL" id="CH991564">
    <property type="protein sequence ID" value="EDQ86681.1"/>
    <property type="molecule type" value="Genomic_DNA"/>
</dbReference>
<dbReference type="SUPFAM" id="SSF56112">
    <property type="entry name" value="Protein kinase-like (PK-like)"/>
    <property type="match status" value="1"/>
</dbReference>
<evidence type="ECO:0000256" key="1">
    <source>
        <dbReference type="ARBA" id="ARBA00011903"/>
    </source>
</evidence>
<dbReference type="SUPFAM" id="SSF50044">
    <property type="entry name" value="SH3-domain"/>
    <property type="match status" value="1"/>
</dbReference>
<feature type="binding site" evidence="11">
    <location>
        <position position="221"/>
    </location>
    <ligand>
        <name>ATP</name>
        <dbReference type="ChEBI" id="CHEBI:30616"/>
    </ligand>
</feature>
<dbReference type="Gene3D" id="3.30.505.10">
    <property type="entry name" value="SH2 domain"/>
    <property type="match status" value="1"/>
</dbReference>
<dbReference type="SMART" id="SM00326">
    <property type="entry name" value="SH3"/>
    <property type="match status" value="1"/>
</dbReference>
<dbReference type="SMART" id="SM00252">
    <property type="entry name" value="SH2"/>
    <property type="match status" value="1"/>
</dbReference>
<dbReference type="PRINTS" id="PR00109">
    <property type="entry name" value="TYRKINASE"/>
</dbReference>
<evidence type="ECO:0000256" key="9">
    <source>
        <dbReference type="PROSITE-ProRule" id="PRU00191"/>
    </source>
</evidence>
<dbReference type="InterPro" id="IPR017441">
    <property type="entry name" value="Protein_kinase_ATP_BS"/>
</dbReference>